<protein>
    <submittedName>
        <fullName evidence="2">Uncharacterized protein</fullName>
    </submittedName>
</protein>
<dbReference type="Proteomes" id="UP001492380">
    <property type="component" value="Unassembled WGS sequence"/>
</dbReference>
<sequence length="205" mass="23101">MLLPRKDAAPQARRSSSATHAPNCSFNNRPLMHATCIGVCRKLVGILRRPSRLSLRLLLISSNLVDSAVPRPRFPLTLRQSGSTRPYPWLRGARIDFLTRSEDLLRTGHVPIRHAVVDMQLRPWILRRQSNPTRRGSSSEQLSEAVIASKHHLHDYNEKHWTRIDPDEQRERQPVNSAIAVPLFSDGPPDALGIISTRAVSIGPR</sequence>
<proteinExistence type="predicted"/>
<evidence type="ECO:0000313" key="3">
    <source>
        <dbReference type="Proteomes" id="UP001492380"/>
    </source>
</evidence>
<dbReference type="EMBL" id="JBBWRZ010000004">
    <property type="protein sequence ID" value="KAK8238590.1"/>
    <property type="molecule type" value="Genomic_DNA"/>
</dbReference>
<evidence type="ECO:0000313" key="2">
    <source>
        <dbReference type="EMBL" id="KAK8238590.1"/>
    </source>
</evidence>
<organism evidence="2 3">
    <name type="scientific">Phyllosticta capitalensis</name>
    <dbReference type="NCBI Taxonomy" id="121624"/>
    <lineage>
        <taxon>Eukaryota</taxon>
        <taxon>Fungi</taxon>
        <taxon>Dikarya</taxon>
        <taxon>Ascomycota</taxon>
        <taxon>Pezizomycotina</taxon>
        <taxon>Dothideomycetes</taxon>
        <taxon>Dothideomycetes incertae sedis</taxon>
        <taxon>Botryosphaeriales</taxon>
        <taxon>Phyllostictaceae</taxon>
        <taxon>Phyllosticta</taxon>
    </lineage>
</organism>
<comment type="caution">
    <text evidence="2">The sequence shown here is derived from an EMBL/GenBank/DDBJ whole genome shotgun (WGS) entry which is preliminary data.</text>
</comment>
<name>A0ABR1YUC6_9PEZI</name>
<accession>A0ABR1YUC6</accession>
<evidence type="ECO:0000256" key="1">
    <source>
        <dbReference type="SAM" id="MobiDB-lite"/>
    </source>
</evidence>
<keyword evidence="3" id="KW-1185">Reference proteome</keyword>
<gene>
    <name evidence="2" type="ORF">HDK90DRAFT_230965</name>
</gene>
<feature type="compositionally biased region" description="Polar residues" evidence="1">
    <location>
        <begin position="13"/>
        <end position="23"/>
    </location>
</feature>
<reference evidence="2 3" key="1">
    <citation type="submission" date="2024-04" db="EMBL/GenBank/DDBJ databases">
        <title>Phyllosticta paracitricarpa is synonymous to the EU quarantine fungus P. citricarpa based on phylogenomic analyses.</title>
        <authorList>
            <consortium name="Lawrence Berkeley National Laboratory"/>
            <person name="Van Ingen-Buijs V.A."/>
            <person name="Van Westerhoven A.C."/>
            <person name="Haridas S."/>
            <person name="Skiadas P."/>
            <person name="Martin F."/>
            <person name="Groenewald J.Z."/>
            <person name="Crous P.W."/>
            <person name="Seidl M.F."/>
        </authorList>
    </citation>
    <scope>NUCLEOTIDE SEQUENCE [LARGE SCALE GENOMIC DNA]</scope>
    <source>
        <strain evidence="2 3">CBS 123374</strain>
    </source>
</reference>
<feature type="region of interest" description="Disordered" evidence="1">
    <location>
        <begin position="1"/>
        <end position="23"/>
    </location>
</feature>